<dbReference type="Proteomes" id="UP000444721">
    <property type="component" value="Unassembled WGS sequence"/>
</dbReference>
<dbReference type="PRINTS" id="PR00320">
    <property type="entry name" value="GPROTEINBRPT"/>
</dbReference>
<dbReference type="Gene3D" id="2.130.10.10">
    <property type="entry name" value="YVTN repeat-like/Quinoprotein amine dehydrogenase"/>
    <property type="match status" value="2"/>
</dbReference>
<dbReference type="SMART" id="SM00320">
    <property type="entry name" value="WD40"/>
    <property type="match status" value="8"/>
</dbReference>
<dbReference type="InterPro" id="IPR015943">
    <property type="entry name" value="WD40/YVTN_repeat-like_dom_sf"/>
</dbReference>
<dbReference type="InterPro" id="IPR020472">
    <property type="entry name" value="WD40_PAC1"/>
</dbReference>
<sequence>MGQNSTTPEELESSREFTGHIKSISTLQYFNGKLYSGSHDSSLRQWDPSGSCLFVFRGHSKFISAMITSPEGIIYTGSDDGDIRSWAAERQVILHLFKGHTKTISSLTLHGKKHLYSGSFDNDIRKWDTETGECLQIFRGHSDIVTGIAVKGDYIYSSSADKTIRKWNTEDGTLLLTFTGHTSWVWDFVVMEDGFHMYSCSQDKTVRKWNCTTGKCMKVMEEAKDCVCRIAVAKNVDGMGGTHLITASWDGIIREYRVDEGDEWKRDLKGHSTKVKNIMVKGRILVSGGDDNDVRIWDLKHGKTVCILKVRKPFTSICRGKSNNVLYVATRDGNIKEFSLEKTKKNFDGLVEDLDTDQTATHYAESNISV</sequence>
<gene>
    <name evidence="4" type="ORF">FDP41_013306</name>
</gene>
<organism evidence="4 5">
    <name type="scientific">Naegleria fowleri</name>
    <name type="common">Brain eating amoeba</name>
    <dbReference type="NCBI Taxonomy" id="5763"/>
    <lineage>
        <taxon>Eukaryota</taxon>
        <taxon>Discoba</taxon>
        <taxon>Heterolobosea</taxon>
        <taxon>Tetramitia</taxon>
        <taxon>Eutetramitia</taxon>
        <taxon>Vahlkampfiidae</taxon>
        <taxon>Naegleria</taxon>
    </lineage>
</organism>
<dbReference type="VEuPathDB" id="AmoebaDB:NF0038030"/>
<evidence type="ECO:0000256" key="1">
    <source>
        <dbReference type="ARBA" id="ARBA00022574"/>
    </source>
</evidence>
<evidence type="ECO:0000313" key="4">
    <source>
        <dbReference type="EMBL" id="KAF0980823.1"/>
    </source>
</evidence>
<name>A0A6A5BRX5_NAEFO</name>
<dbReference type="Pfam" id="PF00400">
    <property type="entry name" value="WD40"/>
    <property type="match status" value="6"/>
</dbReference>
<dbReference type="InterPro" id="IPR001680">
    <property type="entry name" value="WD40_rpt"/>
</dbReference>
<dbReference type="VEuPathDB" id="AmoebaDB:FDP41_013306"/>
<protein>
    <submittedName>
        <fullName evidence="4">Uncharacterized protein</fullName>
    </submittedName>
</protein>
<feature type="repeat" description="WD" evidence="3">
    <location>
        <begin position="17"/>
        <end position="47"/>
    </location>
</feature>
<dbReference type="EMBL" id="VFQX01000017">
    <property type="protein sequence ID" value="KAF0980823.1"/>
    <property type="molecule type" value="Genomic_DNA"/>
</dbReference>
<feature type="repeat" description="WD" evidence="3">
    <location>
        <begin position="97"/>
        <end position="137"/>
    </location>
</feature>
<evidence type="ECO:0000313" key="5">
    <source>
        <dbReference type="Proteomes" id="UP000444721"/>
    </source>
</evidence>
<keyword evidence="1 3" id="KW-0853">WD repeat</keyword>
<evidence type="ECO:0000256" key="2">
    <source>
        <dbReference type="ARBA" id="ARBA00022737"/>
    </source>
</evidence>
<dbReference type="VEuPathDB" id="AmoebaDB:NfTy_036830"/>
<feature type="repeat" description="WD" evidence="3">
    <location>
        <begin position="268"/>
        <end position="307"/>
    </location>
</feature>
<reference evidence="4 5" key="1">
    <citation type="journal article" date="2019" name="Sci. Rep.">
        <title>Nanopore sequencing improves the draft genome of the human pathogenic amoeba Naegleria fowleri.</title>
        <authorList>
            <person name="Liechti N."/>
            <person name="Schurch N."/>
            <person name="Bruggmann R."/>
            <person name="Wittwer M."/>
        </authorList>
    </citation>
    <scope>NUCLEOTIDE SEQUENCE [LARGE SCALE GENOMIC DNA]</scope>
    <source>
        <strain evidence="4 5">ATCC 30894</strain>
    </source>
</reference>
<dbReference type="OrthoDB" id="674604at2759"/>
<dbReference type="InterPro" id="IPR050349">
    <property type="entry name" value="WD_LIS1/nudF_dynein_reg"/>
</dbReference>
<dbReference type="GeneID" id="68120521"/>
<evidence type="ECO:0000256" key="3">
    <source>
        <dbReference type="PROSITE-ProRule" id="PRU00221"/>
    </source>
</evidence>
<accession>A0A6A5BRX5</accession>
<keyword evidence="5" id="KW-1185">Reference proteome</keyword>
<proteinExistence type="predicted"/>
<feature type="repeat" description="WD" evidence="3">
    <location>
        <begin position="138"/>
        <end position="177"/>
    </location>
</feature>
<dbReference type="AlphaFoldDB" id="A0A6A5BRX5"/>
<feature type="repeat" description="WD" evidence="3">
    <location>
        <begin position="56"/>
        <end position="86"/>
    </location>
</feature>
<comment type="caution">
    <text evidence="4">The sequence shown here is derived from an EMBL/GenBank/DDBJ whole genome shotgun (WGS) entry which is preliminary data.</text>
</comment>
<dbReference type="SUPFAM" id="SSF50978">
    <property type="entry name" value="WD40 repeat-like"/>
    <property type="match status" value="1"/>
</dbReference>
<keyword evidence="2" id="KW-0677">Repeat</keyword>
<dbReference type="PROSITE" id="PS50294">
    <property type="entry name" value="WD_REPEATS_REGION"/>
    <property type="match status" value="3"/>
</dbReference>
<dbReference type="RefSeq" id="XP_044565536.1">
    <property type="nucleotide sequence ID" value="XM_044703922.1"/>
</dbReference>
<dbReference type="InterPro" id="IPR036322">
    <property type="entry name" value="WD40_repeat_dom_sf"/>
</dbReference>
<dbReference type="PROSITE" id="PS50082">
    <property type="entry name" value="WD_REPEATS_2"/>
    <property type="match status" value="6"/>
</dbReference>
<dbReference type="PROSITE" id="PS00678">
    <property type="entry name" value="WD_REPEATS_1"/>
    <property type="match status" value="1"/>
</dbReference>
<feature type="repeat" description="WD" evidence="3">
    <location>
        <begin position="178"/>
        <end position="219"/>
    </location>
</feature>
<dbReference type="CDD" id="cd00200">
    <property type="entry name" value="WD40"/>
    <property type="match status" value="1"/>
</dbReference>
<dbReference type="InterPro" id="IPR019775">
    <property type="entry name" value="WD40_repeat_CS"/>
</dbReference>
<dbReference type="OMA" id="KWNCTTG"/>
<dbReference type="PANTHER" id="PTHR44129">
    <property type="entry name" value="WD REPEAT-CONTAINING PROTEIN POP1"/>
    <property type="match status" value="1"/>
</dbReference>